<keyword evidence="2" id="KW-1185">Reference proteome</keyword>
<evidence type="ECO:0000313" key="2">
    <source>
        <dbReference type="Proteomes" id="UP001165082"/>
    </source>
</evidence>
<protein>
    <submittedName>
        <fullName evidence="1">Uncharacterized protein</fullName>
    </submittedName>
</protein>
<comment type="caution">
    <text evidence="1">The sequence shown here is derived from an EMBL/GenBank/DDBJ whole genome shotgun (WGS) entry which is preliminary data.</text>
</comment>
<accession>A0A9W6ZS61</accession>
<sequence>MTTPSPTALPTINLAPPGTPGLSLIEHINLNVPPAPYPHPDLTFYNDLLGLPLDVRKSMNVPVMGSKTVWVNIGCSQIHLPAGPVSQKLRGTIGLRCLDLPSFSSSVGSPITGGFVDLTSPGGQHFRVRQCEEGQYDLLNFRGNMWDRGSNLLAADDPSHGRDEDAANLVGVDYLEMLVPKGKARGV</sequence>
<proteinExistence type="predicted"/>
<feature type="non-terminal residue" evidence="1">
    <location>
        <position position="187"/>
    </location>
</feature>
<dbReference type="OrthoDB" id="410751at2759"/>
<gene>
    <name evidence="1" type="ORF">TrRE_jg5796</name>
</gene>
<evidence type="ECO:0000313" key="1">
    <source>
        <dbReference type="EMBL" id="GMH56153.1"/>
    </source>
</evidence>
<dbReference type="AlphaFoldDB" id="A0A9W6ZS61"/>
<dbReference type="EMBL" id="BRXZ01002174">
    <property type="protein sequence ID" value="GMH56153.1"/>
    <property type="molecule type" value="Genomic_DNA"/>
</dbReference>
<reference evidence="1" key="1">
    <citation type="submission" date="2022-07" db="EMBL/GenBank/DDBJ databases">
        <title>Genome analysis of Parmales, a sister group of diatoms, reveals the evolutionary specialization of diatoms from phago-mixotrophs to photoautotrophs.</title>
        <authorList>
            <person name="Ban H."/>
            <person name="Sato S."/>
            <person name="Yoshikawa S."/>
            <person name="Kazumasa Y."/>
            <person name="Nakamura Y."/>
            <person name="Ichinomiya M."/>
            <person name="Saitoh K."/>
            <person name="Sato N."/>
            <person name="Blanc-Mathieu R."/>
            <person name="Endo H."/>
            <person name="Kuwata A."/>
            <person name="Ogata H."/>
        </authorList>
    </citation>
    <scope>NUCLEOTIDE SEQUENCE</scope>
</reference>
<name>A0A9W6ZS61_9STRA</name>
<dbReference type="Proteomes" id="UP001165082">
    <property type="component" value="Unassembled WGS sequence"/>
</dbReference>
<organism evidence="1 2">
    <name type="scientific">Triparma retinervis</name>
    <dbReference type="NCBI Taxonomy" id="2557542"/>
    <lineage>
        <taxon>Eukaryota</taxon>
        <taxon>Sar</taxon>
        <taxon>Stramenopiles</taxon>
        <taxon>Ochrophyta</taxon>
        <taxon>Bolidophyceae</taxon>
        <taxon>Parmales</taxon>
        <taxon>Triparmaceae</taxon>
        <taxon>Triparma</taxon>
    </lineage>
</organism>